<protein>
    <recommendedName>
        <fullName evidence="4">Cell division protein FtsL</fullName>
    </recommendedName>
</protein>
<feature type="compositionally biased region" description="Polar residues" evidence="1">
    <location>
        <begin position="14"/>
        <end position="26"/>
    </location>
</feature>
<evidence type="ECO:0000256" key="1">
    <source>
        <dbReference type="SAM" id="MobiDB-lite"/>
    </source>
</evidence>
<sequence>MQKRDNEMEEELKQNAQQPKDGQSASPKHMSIRSILGGDILANDFFKRQTRLLILIMILTVLYIDNRYSSQQELIEIDKLKKDLIDIKYDALTRSSELMEKSRQSRIEEYISTEDSPLQTATNRPYLIKKD</sequence>
<dbReference type="Proteomes" id="UP000004849">
    <property type="component" value="Unassembled WGS sequence"/>
</dbReference>
<feature type="region of interest" description="Disordered" evidence="1">
    <location>
        <begin position="1"/>
        <end position="29"/>
    </location>
</feature>
<name>B6VYG9_9BACT</name>
<dbReference type="HOGENOM" id="CLU_110694_2_2_10"/>
<reference evidence="2 3" key="1">
    <citation type="submission" date="2008-10" db="EMBL/GenBank/DDBJ databases">
        <title>Draft genome sequence of Bacteroides dorei (DSM 17855).</title>
        <authorList>
            <person name="Sudarsanam P."/>
            <person name="Ley R."/>
            <person name="Guruge J."/>
            <person name="Turnbaugh P.J."/>
            <person name="Mahowald M."/>
            <person name="Liep D."/>
            <person name="Gordon J."/>
        </authorList>
    </citation>
    <scope>NUCLEOTIDE SEQUENCE [LARGE SCALE GENOMIC DNA]</scope>
    <source>
        <strain evidence="2 3">DSM 17855</strain>
    </source>
</reference>
<evidence type="ECO:0000313" key="3">
    <source>
        <dbReference type="Proteomes" id="UP000004849"/>
    </source>
</evidence>
<gene>
    <name evidence="2" type="ORF">BACDOR_02313</name>
</gene>
<dbReference type="InterPro" id="IPR045755">
    <property type="entry name" value="FtsL-like"/>
</dbReference>
<evidence type="ECO:0008006" key="4">
    <source>
        <dbReference type="Google" id="ProtNLM"/>
    </source>
</evidence>
<accession>B6VYG9</accession>
<reference evidence="2 3" key="2">
    <citation type="submission" date="2008-10" db="EMBL/GenBank/DDBJ databases">
        <authorList>
            <person name="Fulton L."/>
            <person name="Clifton S."/>
            <person name="Fulton B."/>
            <person name="Xu J."/>
            <person name="Minx P."/>
            <person name="Pepin K.H."/>
            <person name="Johnson M."/>
            <person name="Thiruvilangam P."/>
            <person name="Bhonagiri V."/>
            <person name="Nash W.E."/>
            <person name="Mardis E.R."/>
            <person name="Wilson R.K."/>
        </authorList>
    </citation>
    <scope>NUCLEOTIDE SEQUENCE [LARGE SCALE GENOMIC DNA]</scope>
    <source>
        <strain evidence="2 3">DSM 17855</strain>
    </source>
</reference>
<dbReference type="Pfam" id="PF19579">
    <property type="entry name" value="FtsL_2"/>
    <property type="match status" value="1"/>
</dbReference>
<dbReference type="EMBL" id="ABWZ01000045">
    <property type="protein sequence ID" value="EEB25175.1"/>
    <property type="molecule type" value="Genomic_DNA"/>
</dbReference>
<organism evidence="2 3">
    <name type="scientific">Phocaeicola dorei DSM 17855</name>
    <dbReference type="NCBI Taxonomy" id="483217"/>
    <lineage>
        <taxon>Bacteria</taxon>
        <taxon>Pseudomonadati</taxon>
        <taxon>Bacteroidota</taxon>
        <taxon>Bacteroidia</taxon>
        <taxon>Bacteroidales</taxon>
        <taxon>Bacteroidaceae</taxon>
        <taxon>Phocaeicola</taxon>
    </lineage>
</organism>
<evidence type="ECO:0000313" key="2">
    <source>
        <dbReference type="EMBL" id="EEB25175.1"/>
    </source>
</evidence>
<proteinExistence type="predicted"/>
<dbReference type="AlphaFoldDB" id="B6VYG9"/>